<dbReference type="InterPro" id="IPR010982">
    <property type="entry name" value="Lambda_DNA-bd_dom_sf"/>
</dbReference>
<dbReference type="PRINTS" id="PR00036">
    <property type="entry name" value="HTHLACI"/>
</dbReference>
<dbReference type="PANTHER" id="PTHR30146">
    <property type="entry name" value="LACI-RELATED TRANSCRIPTIONAL REPRESSOR"/>
    <property type="match status" value="1"/>
</dbReference>
<dbReference type="PANTHER" id="PTHR30146:SF149">
    <property type="entry name" value="HTH-TYPE TRANSCRIPTIONAL REGULATOR EBGR"/>
    <property type="match status" value="1"/>
</dbReference>
<keyword evidence="6" id="KW-1185">Reference proteome</keyword>
<protein>
    <submittedName>
        <fullName evidence="5">LacI family transcriptional regulator</fullName>
    </submittedName>
</protein>
<evidence type="ECO:0000256" key="2">
    <source>
        <dbReference type="ARBA" id="ARBA00023125"/>
    </source>
</evidence>
<dbReference type="Gene3D" id="1.10.260.40">
    <property type="entry name" value="lambda repressor-like DNA-binding domains"/>
    <property type="match status" value="1"/>
</dbReference>
<dbReference type="RefSeq" id="WP_154538663.1">
    <property type="nucleotide sequence ID" value="NZ_VUNE01000005.1"/>
</dbReference>
<keyword evidence="2" id="KW-0238">DNA-binding</keyword>
<dbReference type="InterPro" id="IPR000843">
    <property type="entry name" value="HTH_LacI"/>
</dbReference>
<keyword evidence="3" id="KW-0804">Transcription</keyword>
<evidence type="ECO:0000256" key="1">
    <source>
        <dbReference type="ARBA" id="ARBA00023015"/>
    </source>
</evidence>
<dbReference type="Pfam" id="PF13377">
    <property type="entry name" value="Peripla_BP_3"/>
    <property type="match status" value="1"/>
</dbReference>
<dbReference type="Proteomes" id="UP000440713">
    <property type="component" value="Unassembled WGS sequence"/>
</dbReference>
<dbReference type="SUPFAM" id="SSF53822">
    <property type="entry name" value="Periplasmic binding protein-like I"/>
    <property type="match status" value="1"/>
</dbReference>
<accession>A0A6N7X2H2</accession>
<dbReference type="CDD" id="cd01392">
    <property type="entry name" value="HTH_LacI"/>
    <property type="match status" value="1"/>
</dbReference>
<proteinExistence type="predicted"/>
<name>A0A6N7X2H2_9FIRM</name>
<reference evidence="5 6" key="1">
    <citation type="submission" date="2019-08" db="EMBL/GenBank/DDBJ databases">
        <title>In-depth cultivation of the pig gut microbiome towards novel bacterial diversity and tailored functional studies.</title>
        <authorList>
            <person name="Wylensek D."/>
            <person name="Hitch T.C.A."/>
            <person name="Clavel T."/>
        </authorList>
    </citation>
    <scope>NUCLEOTIDE SEQUENCE [LARGE SCALE GENOMIC DNA]</scope>
    <source>
        <strain evidence="5 6">WCA-SAB-591-4A-A</strain>
    </source>
</reference>
<dbReference type="PROSITE" id="PS00356">
    <property type="entry name" value="HTH_LACI_1"/>
    <property type="match status" value="1"/>
</dbReference>
<dbReference type="GO" id="GO:0000976">
    <property type="term" value="F:transcription cis-regulatory region binding"/>
    <property type="evidence" value="ECO:0007669"/>
    <property type="project" value="TreeGrafter"/>
</dbReference>
<dbReference type="PROSITE" id="PS50932">
    <property type="entry name" value="HTH_LACI_2"/>
    <property type="match status" value="1"/>
</dbReference>
<keyword evidence="1" id="KW-0805">Transcription regulation</keyword>
<organism evidence="5 6">
    <name type="scientific">Peptostreptococcus porci</name>
    <dbReference type="NCBI Taxonomy" id="2652282"/>
    <lineage>
        <taxon>Bacteria</taxon>
        <taxon>Bacillati</taxon>
        <taxon>Bacillota</taxon>
        <taxon>Clostridia</taxon>
        <taxon>Peptostreptococcales</taxon>
        <taxon>Peptostreptococcaceae</taxon>
        <taxon>Peptostreptococcus</taxon>
    </lineage>
</organism>
<dbReference type="GO" id="GO:0003700">
    <property type="term" value="F:DNA-binding transcription factor activity"/>
    <property type="evidence" value="ECO:0007669"/>
    <property type="project" value="TreeGrafter"/>
</dbReference>
<sequence length="342" mass="38032">MVTKKPTTIKDVARKAGVSISTVSRVINDSKPVTNEVKQKVLDVIKETGYVPNPLARSLVTKRSQLIGVIVPELTDTFSADILNGIEEVSKMYSYDILIANTYSERELELKSINLLRAKQVEGIVIISWDIDEELVNVLENIGIPVVFVSKMTGNFDIYNVSIKNAPATKEMTNFLIGKGHKRIGLIRTNLNVPEIADERLKGYKEALEENGIKYDEKIVKSCNSSYDDGYATAKLMLKGKKNKPDALFVTSDEAAIGAINACFDLGYNVPDDISVAGFNDIKFAKIYRPKLTTVSQPLFDMGAVAIRMVIKMINGEDVGDKIVELPYRIMDRESVSERKEK</sequence>
<evidence type="ECO:0000256" key="3">
    <source>
        <dbReference type="ARBA" id="ARBA00023163"/>
    </source>
</evidence>
<feature type="domain" description="HTH lacI-type" evidence="4">
    <location>
        <begin position="7"/>
        <end position="61"/>
    </location>
</feature>
<dbReference type="Gene3D" id="3.40.50.2300">
    <property type="match status" value="2"/>
</dbReference>
<dbReference type="EMBL" id="VUNE01000005">
    <property type="protein sequence ID" value="MST63200.1"/>
    <property type="molecule type" value="Genomic_DNA"/>
</dbReference>
<evidence type="ECO:0000259" key="4">
    <source>
        <dbReference type="PROSITE" id="PS50932"/>
    </source>
</evidence>
<gene>
    <name evidence="5" type="ORF">FYJ71_09660</name>
</gene>
<evidence type="ECO:0000313" key="6">
    <source>
        <dbReference type="Proteomes" id="UP000440713"/>
    </source>
</evidence>
<dbReference type="Pfam" id="PF00356">
    <property type="entry name" value="LacI"/>
    <property type="match status" value="1"/>
</dbReference>
<dbReference type="SUPFAM" id="SSF47413">
    <property type="entry name" value="lambda repressor-like DNA-binding domains"/>
    <property type="match status" value="1"/>
</dbReference>
<evidence type="ECO:0000313" key="5">
    <source>
        <dbReference type="EMBL" id="MST63200.1"/>
    </source>
</evidence>
<dbReference type="InterPro" id="IPR046335">
    <property type="entry name" value="LacI/GalR-like_sensor"/>
</dbReference>
<dbReference type="InterPro" id="IPR028082">
    <property type="entry name" value="Peripla_BP_I"/>
</dbReference>
<dbReference type="AlphaFoldDB" id="A0A6N7X2H2"/>
<comment type="caution">
    <text evidence="5">The sequence shown here is derived from an EMBL/GenBank/DDBJ whole genome shotgun (WGS) entry which is preliminary data.</text>
</comment>
<dbReference type="SMART" id="SM00354">
    <property type="entry name" value="HTH_LACI"/>
    <property type="match status" value="1"/>
</dbReference>
<dbReference type="CDD" id="cd06267">
    <property type="entry name" value="PBP1_LacI_sugar_binding-like"/>
    <property type="match status" value="1"/>
</dbReference>